<keyword evidence="1" id="KW-0812">Transmembrane</keyword>
<name>W6TI81_9SPIR</name>
<evidence type="ECO:0008006" key="4">
    <source>
        <dbReference type="Google" id="ProtNLM"/>
    </source>
</evidence>
<accession>W6TI81</accession>
<evidence type="ECO:0000313" key="3">
    <source>
        <dbReference type="Proteomes" id="UP000019148"/>
    </source>
</evidence>
<feature type="transmembrane region" description="Helical" evidence="1">
    <location>
        <begin position="113"/>
        <end position="131"/>
    </location>
</feature>
<sequence length="168" mass="19061">MLQIYFISVLLNILGGIILAFPTLRDKLKCLIIFDEFVNTINNNKAARSIFGTIFITVSILEIIIPYDLPIIGNLFPAISLFLIGFILFLNQKMPITLQNNKEYGKFQSLVENNKKLIGILALIIGIIHFFCTKDSFSLNLTKININALYQSNNLNKFQSINVNFVDI</sequence>
<dbReference type="AlphaFoldDB" id="W6TI81"/>
<protein>
    <recommendedName>
        <fullName evidence="4">Integral membrane protein</fullName>
    </recommendedName>
</protein>
<organism evidence="2 3">
    <name type="scientific">Borrelia duttonii CR2A</name>
    <dbReference type="NCBI Taxonomy" id="1432657"/>
    <lineage>
        <taxon>Bacteria</taxon>
        <taxon>Pseudomonadati</taxon>
        <taxon>Spirochaetota</taxon>
        <taxon>Spirochaetia</taxon>
        <taxon>Spirochaetales</taxon>
        <taxon>Borreliaceae</taxon>
        <taxon>Borrelia</taxon>
    </lineage>
</organism>
<reference evidence="2 3" key="1">
    <citation type="submission" date="2013-12" db="EMBL/GenBank/DDBJ databases">
        <title>Comparative genomics of relapsing fever spirochetes.</title>
        <authorList>
            <person name="Schwan T.G."/>
            <person name="Raffel S.J."/>
            <person name="Porcella S.F."/>
        </authorList>
    </citation>
    <scope>NUCLEOTIDE SEQUENCE [LARGE SCALE GENOMIC DNA]</scope>
    <source>
        <strain evidence="2 3">CR2A</strain>
    </source>
</reference>
<dbReference type="PATRIC" id="fig|1432657.3.peg.177"/>
<dbReference type="Proteomes" id="UP000019148">
    <property type="component" value="Unassembled WGS sequence"/>
</dbReference>
<evidence type="ECO:0000256" key="1">
    <source>
        <dbReference type="SAM" id="Phobius"/>
    </source>
</evidence>
<keyword evidence="1" id="KW-0472">Membrane</keyword>
<proteinExistence type="predicted"/>
<feature type="transmembrane region" description="Helical" evidence="1">
    <location>
        <begin position="71"/>
        <end position="92"/>
    </location>
</feature>
<dbReference type="EMBL" id="AZIT01000001">
    <property type="protein sequence ID" value="ETZ18208.1"/>
    <property type="molecule type" value="Genomic_DNA"/>
</dbReference>
<feature type="transmembrane region" description="Helical" evidence="1">
    <location>
        <begin position="6"/>
        <end position="25"/>
    </location>
</feature>
<keyword evidence="1" id="KW-1133">Transmembrane helix</keyword>
<gene>
    <name evidence="2" type="ORF">BDCR2A_00181</name>
</gene>
<comment type="caution">
    <text evidence="2">The sequence shown here is derived from an EMBL/GenBank/DDBJ whole genome shotgun (WGS) entry which is preliminary data.</text>
</comment>
<evidence type="ECO:0000313" key="2">
    <source>
        <dbReference type="EMBL" id="ETZ18208.1"/>
    </source>
</evidence>
<feature type="transmembrane region" description="Helical" evidence="1">
    <location>
        <begin position="46"/>
        <end position="65"/>
    </location>
</feature>